<dbReference type="AlphaFoldDB" id="A0A2I0I9V0"/>
<accession>A0A2I0I9V0</accession>
<dbReference type="Proteomes" id="UP000233551">
    <property type="component" value="Unassembled WGS sequence"/>
</dbReference>
<evidence type="ECO:0000313" key="1">
    <source>
        <dbReference type="EMBL" id="PKI40778.1"/>
    </source>
</evidence>
<gene>
    <name evidence="1" type="ORF">CRG98_038789</name>
</gene>
<evidence type="ECO:0000313" key="2">
    <source>
        <dbReference type="Proteomes" id="UP000233551"/>
    </source>
</evidence>
<sequence length="59" mass="6262">MATNLGFEAADSMLSRKGADLGVVCVAKVELGAPSGIAQTWWLTVGYPFNLEKVGLKSY</sequence>
<proteinExistence type="predicted"/>
<comment type="caution">
    <text evidence="1">The sequence shown here is derived from an EMBL/GenBank/DDBJ whole genome shotgun (WGS) entry which is preliminary data.</text>
</comment>
<reference evidence="1 2" key="1">
    <citation type="submission" date="2017-11" db="EMBL/GenBank/DDBJ databases">
        <title>De-novo sequencing of pomegranate (Punica granatum L.) genome.</title>
        <authorList>
            <person name="Akparov Z."/>
            <person name="Amiraslanov A."/>
            <person name="Hajiyeva S."/>
            <person name="Abbasov M."/>
            <person name="Kaur K."/>
            <person name="Hamwieh A."/>
            <person name="Solovyev V."/>
            <person name="Salamov A."/>
            <person name="Braich B."/>
            <person name="Kosarev P."/>
            <person name="Mahmoud A."/>
            <person name="Hajiyev E."/>
            <person name="Babayeva S."/>
            <person name="Izzatullayeva V."/>
            <person name="Mammadov A."/>
            <person name="Mammadov A."/>
            <person name="Sharifova S."/>
            <person name="Ojaghi J."/>
            <person name="Eynullazada K."/>
            <person name="Bayramov B."/>
            <person name="Abdulazimova A."/>
            <person name="Shahmuradov I."/>
        </authorList>
    </citation>
    <scope>NUCLEOTIDE SEQUENCE [LARGE SCALE GENOMIC DNA]</scope>
    <source>
        <strain evidence="2">cv. AG2017</strain>
        <tissue evidence="1">Leaf</tissue>
    </source>
</reference>
<keyword evidence="2" id="KW-1185">Reference proteome</keyword>
<dbReference type="EMBL" id="PGOL01003489">
    <property type="protein sequence ID" value="PKI40778.1"/>
    <property type="molecule type" value="Genomic_DNA"/>
</dbReference>
<name>A0A2I0I9V0_PUNGR</name>
<protein>
    <submittedName>
        <fullName evidence="1">Uncharacterized protein</fullName>
    </submittedName>
</protein>
<organism evidence="1 2">
    <name type="scientific">Punica granatum</name>
    <name type="common">Pomegranate</name>
    <dbReference type="NCBI Taxonomy" id="22663"/>
    <lineage>
        <taxon>Eukaryota</taxon>
        <taxon>Viridiplantae</taxon>
        <taxon>Streptophyta</taxon>
        <taxon>Embryophyta</taxon>
        <taxon>Tracheophyta</taxon>
        <taxon>Spermatophyta</taxon>
        <taxon>Magnoliopsida</taxon>
        <taxon>eudicotyledons</taxon>
        <taxon>Gunneridae</taxon>
        <taxon>Pentapetalae</taxon>
        <taxon>rosids</taxon>
        <taxon>malvids</taxon>
        <taxon>Myrtales</taxon>
        <taxon>Lythraceae</taxon>
        <taxon>Punica</taxon>
    </lineage>
</organism>